<dbReference type="Gene3D" id="3.30.1490.70">
    <property type="match status" value="1"/>
</dbReference>
<evidence type="ECO:0000256" key="1">
    <source>
        <dbReference type="ARBA" id="ARBA00022598"/>
    </source>
</evidence>
<dbReference type="GO" id="GO:0006281">
    <property type="term" value="P:DNA repair"/>
    <property type="evidence" value="ECO:0007669"/>
    <property type="project" value="UniProtKB-KW"/>
</dbReference>
<proteinExistence type="predicted"/>
<keyword evidence="4" id="KW-0234">DNA repair</keyword>
<evidence type="ECO:0000313" key="6">
    <source>
        <dbReference type="EMBL" id="CAF4173225.1"/>
    </source>
</evidence>
<dbReference type="EMBL" id="CAJOBH010013113">
    <property type="protein sequence ID" value="CAF4173225.1"/>
    <property type="molecule type" value="Genomic_DNA"/>
</dbReference>
<dbReference type="PANTHER" id="PTHR47810:SF1">
    <property type="entry name" value="DNA LIGASE B"/>
    <property type="match status" value="1"/>
</dbReference>
<evidence type="ECO:0000256" key="2">
    <source>
        <dbReference type="ARBA" id="ARBA00022705"/>
    </source>
</evidence>
<keyword evidence="1" id="KW-0436">Ligase</keyword>
<dbReference type="Gene3D" id="3.30.470.30">
    <property type="entry name" value="DNA ligase/mRNA capping enzyme"/>
    <property type="match status" value="1"/>
</dbReference>
<feature type="non-terminal residue" evidence="6">
    <location>
        <position position="1"/>
    </location>
</feature>
<name>A0A8S2RN37_9BILA</name>
<evidence type="ECO:0000259" key="5">
    <source>
        <dbReference type="Pfam" id="PF01068"/>
    </source>
</evidence>
<dbReference type="GO" id="GO:0003910">
    <property type="term" value="F:DNA ligase (ATP) activity"/>
    <property type="evidence" value="ECO:0007669"/>
    <property type="project" value="InterPro"/>
</dbReference>
<evidence type="ECO:0000256" key="4">
    <source>
        <dbReference type="ARBA" id="ARBA00023204"/>
    </source>
</evidence>
<feature type="domain" description="ATP-dependent DNA ligase family profile" evidence="5">
    <location>
        <begin position="17"/>
        <end position="174"/>
    </location>
</feature>
<protein>
    <recommendedName>
        <fullName evidence="5">ATP-dependent DNA ligase family profile domain-containing protein</fullName>
    </recommendedName>
</protein>
<dbReference type="PANTHER" id="PTHR47810">
    <property type="entry name" value="DNA LIGASE"/>
    <property type="match status" value="1"/>
</dbReference>
<organism evidence="6 7">
    <name type="scientific">Rotaria magnacalcarata</name>
    <dbReference type="NCBI Taxonomy" id="392030"/>
    <lineage>
        <taxon>Eukaryota</taxon>
        <taxon>Metazoa</taxon>
        <taxon>Spiralia</taxon>
        <taxon>Gnathifera</taxon>
        <taxon>Rotifera</taxon>
        <taxon>Eurotatoria</taxon>
        <taxon>Bdelloidea</taxon>
        <taxon>Philodinida</taxon>
        <taxon>Philodinidae</taxon>
        <taxon>Rotaria</taxon>
    </lineage>
</organism>
<keyword evidence="3" id="KW-0227">DNA damage</keyword>
<dbReference type="GO" id="GO:0006260">
    <property type="term" value="P:DNA replication"/>
    <property type="evidence" value="ECO:0007669"/>
    <property type="project" value="UniProtKB-KW"/>
</dbReference>
<sequence>MSSEATKVLLAETWSEDIDPTDWWMSEKLDGVRAYWSGSNFYSRQGNLFHVPDFFKVALPKIPLDGEIWCGRGLFQKCISIVKKQANKVVPDDYKLLTYLIFDAPSHGGKYEDRMKWLQANIPQDDDKCYASVVGVKKCQGLADLKQCLAEVNAAGGEGIMLRKPGSLYENKRSS</sequence>
<dbReference type="Pfam" id="PF01068">
    <property type="entry name" value="DNA_ligase_A_M"/>
    <property type="match status" value="1"/>
</dbReference>
<dbReference type="GO" id="GO:0005524">
    <property type="term" value="F:ATP binding"/>
    <property type="evidence" value="ECO:0007669"/>
    <property type="project" value="InterPro"/>
</dbReference>
<keyword evidence="2" id="KW-0235">DNA replication</keyword>
<dbReference type="CDD" id="cd07896">
    <property type="entry name" value="Adenylation_kDNA_ligase_like"/>
    <property type="match status" value="1"/>
</dbReference>
<dbReference type="SUPFAM" id="SSF56091">
    <property type="entry name" value="DNA ligase/mRNA capping enzyme, catalytic domain"/>
    <property type="match status" value="1"/>
</dbReference>
<evidence type="ECO:0000313" key="7">
    <source>
        <dbReference type="Proteomes" id="UP000681967"/>
    </source>
</evidence>
<gene>
    <name evidence="6" type="ORF">BYL167_LOCUS22489</name>
</gene>
<evidence type="ECO:0000256" key="3">
    <source>
        <dbReference type="ARBA" id="ARBA00022763"/>
    </source>
</evidence>
<dbReference type="AlphaFoldDB" id="A0A8S2RN37"/>
<dbReference type="Proteomes" id="UP000681967">
    <property type="component" value="Unassembled WGS sequence"/>
</dbReference>
<reference evidence="6" key="1">
    <citation type="submission" date="2021-02" db="EMBL/GenBank/DDBJ databases">
        <authorList>
            <person name="Nowell W R."/>
        </authorList>
    </citation>
    <scope>NUCLEOTIDE SEQUENCE</scope>
</reference>
<dbReference type="GO" id="GO:0006310">
    <property type="term" value="P:DNA recombination"/>
    <property type="evidence" value="ECO:0007669"/>
    <property type="project" value="InterPro"/>
</dbReference>
<dbReference type="InterPro" id="IPR050326">
    <property type="entry name" value="NAD_dep_DNA_ligaseB"/>
</dbReference>
<accession>A0A8S2RN37</accession>
<dbReference type="InterPro" id="IPR012310">
    <property type="entry name" value="DNA_ligase_ATP-dep_cent"/>
</dbReference>
<comment type="caution">
    <text evidence="6">The sequence shown here is derived from an EMBL/GenBank/DDBJ whole genome shotgun (WGS) entry which is preliminary data.</text>
</comment>